<protein>
    <submittedName>
        <fullName evidence="2">Uncharacterized protein</fullName>
    </submittedName>
</protein>
<dbReference type="EMBL" id="HACM01010393">
    <property type="protein sequence ID" value="CRZ10835.1"/>
    <property type="molecule type" value="Transcribed_RNA"/>
</dbReference>
<evidence type="ECO:0000313" key="2">
    <source>
        <dbReference type="EMBL" id="CRZ10835.1"/>
    </source>
</evidence>
<dbReference type="GO" id="GO:0006360">
    <property type="term" value="P:transcription by RNA polymerase I"/>
    <property type="evidence" value="ECO:0007669"/>
    <property type="project" value="InterPro"/>
</dbReference>
<feature type="compositionally biased region" description="Basic residues" evidence="1">
    <location>
        <begin position="202"/>
        <end position="214"/>
    </location>
</feature>
<dbReference type="AlphaFoldDB" id="A0A0H5R9N1"/>
<accession>A0A0H5R9N1</accession>
<feature type="region of interest" description="Disordered" evidence="1">
    <location>
        <begin position="1"/>
        <end position="27"/>
    </location>
</feature>
<sequence>VRKSSKNKRDRISSHEAGHKSKKSKSVKAEVDIVKIVESDTSLLQSAPSLTKDFIDQVPERQQLLLFTFPVNFPVESLSGCHLEIPEEAPAASGVVAKLMLKSVVYEVFEDRDGLDVVNIVPQAETGLHVAGRPFSRIFIIRESIVVPKIDVQRIPRKKKVAPIISLQPPKQMLPSEMKGQFPETQSRIQSVKKECVGLGSSKKRSRSSPRKSK</sequence>
<feature type="non-terminal residue" evidence="2">
    <location>
        <position position="1"/>
    </location>
</feature>
<name>A0A0H5R9N1_9EUKA</name>
<proteinExistence type="predicted"/>
<feature type="compositionally biased region" description="Basic and acidic residues" evidence="1">
    <location>
        <begin position="10"/>
        <end position="19"/>
    </location>
</feature>
<dbReference type="Pfam" id="PF08208">
    <property type="entry name" value="RNA_polI_A34"/>
    <property type="match status" value="1"/>
</dbReference>
<dbReference type="InterPro" id="IPR013240">
    <property type="entry name" value="DNA-dir_RNA_pol1_su_RPA34"/>
</dbReference>
<evidence type="ECO:0000256" key="1">
    <source>
        <dbReference type="SAM" id="MobiDB-lite"/>
    </source>
</evidence>
<reference evidence="2" key="1">
    <citation type="submission" date="2015-04" db="EMBL/GenBank/DDBJ databases">
        <title>The genome sequence of the plant pathogenic Rhizarian Plasmodiophora brassicae reveals insights in its biotrophic life cycle and the origin of chitin synthesis.</title>
        <authorList>
            <person name="Schwelm A."/>
            <person name="Fogelqvist J."/>
            <person name="Knaust A."/>
            <person name="Julke S."/>
            <person name="Lilja T."/>
            <person name="Dhandapani V."/>
            <person name="Bonilla-Rosso G."/>
            <person name="Karlsson M."/>
            <person name="Shevchenko A."/>
            <person name="Choi S.R."/>
            <person name="Kim H.G."/>
            <person name="Park J.Y."/>
            <person name="Lim Y.P."/>
            <person name="Ludwig-Muller J."/>
            <person name="Dixelius C."/>
        </authorList>
    </citation>
    <scope>NUCLEOTIDE SEQUENCE</scope>
    <source>
        <tissue evidence="2">Potato root galls</tissue>
    </source>
</reference>
<organism evidence="2">
    <name type="scientific">Spongospora subterranea</name>
    <dbReference type="NCBI Taxonomy" id="70186"/>
    <lineage>
        <taxon>Eukaryota</taxon>
        <taxon>Sar</taxon>
        <taxon>Rhizaria</taxon>
        <taxon>Endomyxa</taxon>
        <taxon>Phytomyxea</taxon>
        <taxon>Plasmodiophorida</taxon>
        <taxon>Plasmodiophoridae</taxon>
        <taxon>Spongospora</taxon>
    </lineage>
</organism>
<feature type="region of interest" description="Disordered" evidence="1">
    <location>
        <begin position="173"/>
        <end position="214"/>
    </location>
</feature>